<dbReference type="Proteomes" id="UP000515276">
    <property type="component" value="Chromosome"/>
</dbReference>
<evidence type="ECO:0000256" key="1">
    <source>
        <dbReference type="SAM" id="MobiDB-lite"/>
    </source>
</evidence>
<feature type="compositionally biased region" description="Basic residues" evidence="1">
    <location>
        <begin position="8"/>
        <end position="24"/>
    </location>
</feature>
<evidence type="ECO:0000313" key="3">
    <source>
        <dbReference type="Proteomes" id="UP000515276"/>
    </source>
</evidence>
<dbReference type="AlphaFoldDB" id="A0A7G5DM29"/>
<gene>
    <name evidence="2" type="ORF">HS968_22735</name>
</gene>
<feature type="region of interest" description="Disordered" evidence="1">
    <location>
        <begin position="1"/>
        <end position="26"/>
    </location>
</feature>
<sequence>MNESTQDRRRRLSRARSARYRKNKRDQVARVKGVKFKGVFGAGTMADLEHIRAECGCQNIEETIALMVRFVAASVRLDPLAVRAAMNPRNPV</sequence>
<organism evidence="2 3">
    <name type="scientific">Pseudomonas berkeleyensis</name>
    <dbReference type="NCBI Taxonomy" id="2726956"/>
    <lineage>
        <taxon>Bacteria</taxon>
        <taxon>Pseudomonadati</taxon>
        <taxon>Pseudomonadota</taxon>
        <taxon>Gammaproteobacteria</taxon>
        <taxon>Pseudomonadales</taxon>
        <taxon>Pseudomonadaceae</taxon>
        <taxon>Pseudomonas</taxon>
    </lineage>
</organism>
<name>A0A7G5DM29_9PSED</name>
<reference evidence="2 3" key="1">
    <citation type="journal article" date="2020" name="G3 (Bethesda)">
        <title>CeMbio - The Caenorhabditis elegans Microbiome Resource.</title>
        <authorList>
            <person name="Dirksen P."/>
            <person name="Assie A."/>
            <person name="Zimmermann J."/>
            <person name="Zhang F."/>
            <person name="Tietje A.M."/>
            <person name="Marsh S.A."/>
            <person name="Felix M.A."/>
            <person name="Shapira M."/>
            <person name="Kaleta C."/>
            <person name="Schulenburg H."/>
            <person name="Samuel B."/>
        </authorList>
    </citation>
    <scope>NUCLEOTIDE SEQUENCE [LARGE SCALE GENOMIC DNA]</scope>
    <source>
        <strain evidence="2 3">MSPm1</strain>
    </source>
</reference>
<accession>A0A7G5DM29</accession>
<keyword evidence="3" id="KW-1185">Reference proteome</keyword>
<proteinExistence type="predicted"/>
<evidence type="ECO:0000313" key="2">
    <source>
        <dbReference type="EMBL" id="QMV62804.1"/>
    </source>
</evidence>
<dbReference type="EMBL" id="CP059139">
    <property type="protein sequence ID" value="QMV62804.1"/>
    <property type="molecule type" value="Genomic_DNA"/>
</dbReference>
<protein>
    <submittedName>
        <fullName evidence="2">Uncharacterized protein</fullName>
    </submittedName>
</protein>
<dbReference type="RefSeq" id="WP_182368772.1">
    <property type="nucleotide sequence ID" value="NZ_CP059139.1"/>
</dbReference>